<sequence>MADHDAESCSSNFIYDVFLSFRGSTRCGFTDHLYTALRDKGITTFRDDENLRVGDRIRDTLVQAIERSRMSIAVLCKNYASSRWCLDELVQIMKCSDNGKDRPVMPIFYQVEPSDVRHQKNQYHTDIKKHEDRYGKDSHQIKSWRLALYEVSNLSGKHCKVNRGASLQQNQAKAKNENSTPAAYTSHQD</sequence>
<dbReference type="InterPro" id="IPR000157">
    <property type="entry name" value="TIR_dom"/>
</dbReference>
<keyword evidence="5" id="KW-1185">Reference proteome</keyword>
<evidence type="ECO:0000259" key="3">
    <source>
        <dbReference type="PROSITE" id="PS50104"/>
    </source>
</evidence>
<dbReference type="PANTHER" id="PTHR32009:SF106">
    <property type="entry name" value="TIR DOMAIN-CONTAINING PROTEIN"/>
    <property type="match status" value="1"/>
</dbReference>
<keyword evidence="1" id="KW-0520">NAD</keyword>
<feature type="region of interest" description="Disordered" evidence="2">
    <location>
        <begin position="166"/>
        <end position="189"/>
    </location>
</feature>
<dbReference type="PANTHER" id="PTHR32009">
    <property type="entry name" value="TMV RESISTANCE PROTEIN N-LIKE"/>
    <property type="match status" value="1"/>
</dbReference>
<feature type="domain" description="TIR" evidence="3">
    <location>
        <begin position="13"/>
        <end position="152"/>
    </location>
</feature>
<evidence type="ECO:0000313" key="5">
    <source>
        <dbReference type="Proteomes" id="UP001341840"/>
    </source>
</evidence>
<gene>
    <name evidence="4" type="ORF">PIB30_072926</name>
</gene>
<organism evidence="4 5">
    <name type="scientific">Stylosanthes scabra</name>
    <dbReference type="NCBI Taxonomy" id="79078"/>
    <lineage>
        <taxon>Eukaryota</taxon>
        <taxon>Viridiplantae</taxon>
        <taxon>Streptophyta</taxon>
        <taxon>Embryophyta</taxon>
        <taxon>Tracheophyta</taxon>
        <taxon>Spermatophyta</taxon>
        <taxon>Magnoliopsida</taxon>
        <taxon>eudicotyledons</taxon>
        <taxon>Gunneridae</taxon>
        <taxon>Pentapetalae</taxon>
        <taxon>rosids</taxon>
        <taxon>fabids</taxon>
        <taxon>Fabales</taxon>
        <taxon>Fabaceae</taxon>
        <taxon>Papilionoideae</taxon>
        <taxon>50 kb inversion clade</taxon>
        <taxon>dalbergioids sensu lato</taxon>
        <taxon>Dalbergieae</taxon>
        <taxon>Pterocarpus clade</taxon>
        <taxon>Stylosanthes</taxon>
    </lineage>
</organism>
<dbReference type="Gene3D" id="3.40.50.10140">
    <property type="entry name" value="Toll/interleukin-1 receptor homology (TIR) domain"/>
    <property type="match status" value="1"/>
</dbReference>
<dbReference type="Pfam" id="PF01582">
    <property type="entry name" value="TIR"/>
    <property type="match status" value="1"/>
</dbReference>
<dbReference type="SUPFAM" id="SSF52200">
    <property type="entry name" value="Toll/Interleukin receptor TIR domain"/>
    <property type="match status" value="1"/>
</dbReference>
<evidence type="ECO:0000256" key="2">
    <source>
        <dbReference type="SAM" id="MobiDB-lite"/>
    </source>
</evidence>
<dbReference type="PROSITE" id="PS50104">
    <property type="entry name" value="TIR"/>
    <property type="match status" value="1"/>
</dbReference>
<protein>
    <recommendedName>
        <fullName evidence="3">TIR domain-containing protein</fullName>
    </recommendedName>
</protein>
<evidence type="ECO:0000313" key="4">
    <source>
        <dbReference type="EMBL" id="MED6187072.1"/>
    </source>
</evidence>
<comment type="caution">
    <text evidence="4">The sequence shown here is derived from an EMBL/GenBank/DDBJ whole genome shotgun (WGS) entry which is preliminary data.</text>
</comment>
<dbReference type="EMBL" id="JASCZI010182116">
    <property type="protein sequence ID" value="MED6187072.1"/>
    <property type="molecule type" value="Genomic_DNA"/>
</dbReference>
<proteinExistence type="predicted"/>
<dbReference type="Proteomes" id="UP001341840">
    <property type="component" value="Unassembled WGS sequence"/>
</dbReference>
<reference evidence="4 5" key="1">
    <citation type="journal article" date="2023" name="Plants (Basel)">
        <title>Bridging the Gap: Combining Genomics and Transcriptomics Approaches to Understand Stylosanthes scabra, an Orphan Legume from the Brazilian Caatinga.</title>
        <authorList>
            <person name="Ferreira-Neto J.R.C."/>
            <person name="da Silva M.D."/>
            <person name="Binneck E."/>
            <person name="de Melo N.F."/>
            <person name="da Silva R.H."/>
            <person name="de Melo A.L.T.M."/>
            <person name="Pandolfi V."/>
            <person name="Bustamante F.O."/>
            <person name="Brasileiro-Vidal A.C."/>
            <person name="Benko-Iseppon A.M."/>
        </authorList>
    </citation>
    <scope>NUCLEOTIDE SEQUENCE [LARGE SCALE GENOMIC DNA]</scope>
    <source>
        <tissue evidence="4">Leaves</tissue>
    </source>
</reference>
<evidence type="ECO:0000256" key="1">
    <source>
        <dbReference type="ARBA" id="ARBA00023027"/>
    </source>
</evidence>
<accession>A0ABU6WMK4</accession>
<dbReference type="SMART" id="SM00255">
    <property type="entry name" value="TIR"/>
    <property type="match status" value="1"/>
</dbReference>
<dbReference type="InterPro" id="IPR035897">
    <property type="entry name" value="Toll_tir_struct_dom_sf"/>
</dbReference>
<name>A0ABU6WMK4_9FABA</name>